<dbReference type="InterPro" id="IPR006140">
    <property type="entry name" value="D-isomer_DH_NAD-bd"/>
</dbReference>
<accession>A0ABU0GF81</accession>
<feature type="domain" description="D-isomer specific 2-hydroxyacid dehydrogenase NAD-binding" evidence="7">
    <location>
        <begin position="111"/>
        <end position="291"/>
    </location>
</feature>
<keyword evidence="4" id="KW-0520">NAD</keyword>
<reference evidence="8 9" key="1">
    <citation type="submission" date="2023-07" db="EMBL/GenBank/DDBJ databases">
        <title>Genomic Encyclopedia of Type Strains, Phase IV (KMG-IV): sequencing the most valuable type-strain genomes for metagenomic binning, comparative biology and taxonomic classification.</title>
        <authorList>
            <person name="Goeker M."/>
        </authorList>
    </citation>
    <scope>NUCLEOTIDE SEQUENCE [LARGE SCALE GENOMIC DNA]</scope>
    <source>
        <strain evidence="8 9">DSM 1111</strain>
    </source>
</reference>
<dbReference type="RefSeq" id="WP_307376959.1">
    <property type="nucleotide sequence ID" value="NZ_JAUSUW010000018.1"/>
</dbReference>
<dbReference type="SUPFAM" id="SSF51735">
    <property type="entry name" value="NAD(P)-binding Rossmann-fold domains"/>
    <property type="match status" value="1"/>
</dbReference>
<evidence type="ECO:0000256" key="4">
    <source>
        <dbReference type="ARBA" id="ARBA00023027"/>
    </source>
</evidence>
<dbReference type="Gene3D" id="3.40.50.720">
    <property type="entry name" value="NAD(P)-binding Rossmann-like Domain"/>
    <property type="match status" value="2"/>
</dbReference>
<gene>
    <name evidence="8" type="ORF">J2045_004332</name>
</gene>
<evidence type="ECO:0000313" key="8">
    <source>
        <dbReference type="EMBL" id="MDQ0423280.1"/>
    </source>
</evidence>
<evidence type="ECO:0000256" key="3">
    <source>
        <dbReference type="ARBA" id="ARBA00023002"/>
    </source>
</evidence>
<dbReference type="PANTHER" id="PTHR42789:SF1">
    <property type="entry name" value="D-ISOMER SPECIFIC 2-HYDROXYACID DEHYDROGENASE FAMILY PROTEIN (AFU_ORTHOLOGUE AFUA_6G10090)"/>
    <property type="match status" value="1"/>
</dbReference>
<dbReference type="InterPro" id="IPR029752">
    <property type="entry name" value="D-isomer_DH_CS1"/>
</dbReference>
<sequence>MKVVNAESLAYPAEARALLASLGEVVELDGERSLLIHEASDADILIVRLGNQIDNEVLSACRKLRVIVSATTGLNHVDVEEASRRGIVLISLKGDLAFLESVTATAEHAWGLLLSLARHQLASSRSVVEGEWDRDRFKGTQLSGKTIGILGLGRLGRMVAEYARAFRMNVLFCDPHVHGEVEGGRKVEMLDLFEMSDVVSVHASFSESNRRIVNADCFSRMKSTAFFINTARGELVDEQALLHALEQNRIAGAALDVLDAEAGKSHAWFHDHPLVRYSRLNENLVITPHIGGATAESMKNAEIHVVKKLMDFLSASGGSLPVQRSV</sequence>
<dbReference type="SUPFAM" id="SSF52283">
    <property type="entry name" value="Formate/glycerate dehydrogenase catalytic domain-like"/>
    <property type="match status" value="1"/>
</dbReference>
<evidence type="ECO:0000256" key="2">
    <source>
        <dbReference type="ARBA" id="ARBA00022605"/>
    </source>
</evidence>
<evidence type="ECO:0000256" key="5">
    <source>
        <dbReference type="RuleBase" id="RU003719"/>
    </source>
</evidence>
<dbReference type="Proteomes" id="UP001238496">
    <property type="component" value="Unassembled WGS sequence"/>
</dbReference>
<dbReference type="PROSITE" id="PS00671">
    <property type="entry name" value="D_2_HYDROXYACID_DH_3"/>
    <property type="match status" value="1"/>
</dbReference>
<evidence type="ECO:0000259" key="7">
    <source>
        <dbReference type="Pfam" id="PF02826"/>
    </source>
</evidence>
<comment type="similarity">
    <text evidence="1 5">Belongs to the D-isomer specific 2-hydroxyacid dehydrogenase family.</text>
</comment>
<dbReference type="InterPro" id="IPR050857">
    <property type="entry name" value="D-2-hydroxyacid_DH"/>
</dbReference>
<dbReference type="GO" id="GO:0004617">
    <property type="term" value="F:phosphoglycerate dehydrogenase activity"/>
    <property type="evidence" value="ECO:0007669"/>
    <property type="project" value="UniProtKB-EC"/>
</dbReference>
<dbReference type="Pfam" id="PF00389">
    <property type="entry name" value="2-Hacid_dh"/>
    <property type="match status" value="1"/>
</dbReference>
<protein>
    <submittedName>
        <fullName evidence="8">D-3-phosphoglycerate dehydrogenase</fullName>
        <ecNumber evidence="8">1.1.1.95</ecNumber>
    </submittedName>
</protein>
<evidence type="ECO:0000259" key="6">
    <source>
        <dbReference type="Pfam" id="PF00389"/>
    </source>
</evidence>
<dbReference type="EMBL" id="JAUSUW010000018">
    <property type="protein sequence ID" value="MDQ0423280.1"/>
    <property type="molecule type" value="Genomic_DNA"/>
</dbReference>
<comment type="caution">
    <text evidence="8">The sequence shown here is derived from an EMBL/GenBank/DDBJ whole genome shotgun (WGS) entry which is preliminary data.</text>
</comment>
<evidence type="ECO:0000313" key="9">
    <source>
        <dbReference type="Proteomes" id="UP001238496"/>
    </source>
</evidence>
<dbReference type="InterPro" id="IPR029753">
    <property type="entry name" value="D-isomer_DH_CS"/>
</dbReference>
<keyword evidence="9" id="KW-1185">Reference proteome</keyword>
<name>A0ABU0GF81_9HYPH</name>
<keyword evidence="3 5" id="KW-0560">Oxidoreductase</keyword>
<dbReference type="InterPro" id="IPR006139">
    <property type="entry name" value="D-isomer_2_OHA_DH_cat_dom"/>
</dbReference>
<evidence type="ECO:0000256" key="1">
    <source>
        <dbReference type="ARBA" id="ARBA00005854"/>
    </source>
</evidence>
<organism evidence="8 9">
    <name type="scientific">Peteryoungia aggregata LMG 23059</name>
    <dbReference type="NCBI Taxonomy" id="1368425"/>
    <lineage>
        <taxon>Bacteria</taxon>
        <taxon>Pseudomonadati</taxon>
        <taxon>Pseudomonadota</taxon>
        <taxon>Alphaproteobacteria</taxon>
        <taxon>Hyphomicrobiales</taxon>
        <taxon>Rhizobiaceae</taxon>
        <taxon>Peteryoungia</taxon>
    </lineage>
</organism>
<dbReference type="EC" id="1.1.1.95" evidence="8"/>
<dbReference type="Pfam" id="PF02826">
    <property type="entry name" value="2-Hacid_dh_C"/>
    <property type="match status" value="1"/>
</dbReference>
<dbReference type="InterPro" id="IPR036291">
    <property type="entry name" value="NAD(P)-bd_dom_sf"/>
</dbReference>
<proteinExistence type="inferred from homology"/>
<keyword evidence="2" id="KW-0028">Amino-acid biosynthesis</keyword>
<dbReference type="PROSITE" id="PS00065">
    <property type="entry name" value="D_2_HYDROXYACID_DH_1"/>
    <property type="match status" value="1"/>
</dbReference>
<feature type="domain" description="D-isomer specific 2-hydroxyacid dehydrogenase catalytic" evidence="6">
    <location>
        <begin position="29"/>
        <end position="314"/>
    </location>
</feature>
<dbReference type="PANTHER" id="PTHR42789">
    <property type="entry name" value="D-ISOMER SPECIFIC 2-HYDROXYACID DEHYDROGENASE FAMILY PROTEIN (AFU_ORTHOLOGUE AFUA_6G10090)"/>
    <property type="match status" value="1"/>
</dbReference>